<dbReference type="InterPro" id="IPR011066">
    <property type="entry name" value="MscS_channel_C_sf"/>
</dbReference>
<feature type="transmembrane region" description="Helical" evidence="8">
    <location>
        <begin position="896"/>
        <end position="922"/>
    </location>
</feature>
<dbReference type="InterPro" id="IPR010920">
    <property type="entry name" value="LSM_dom_sf"/>
</dbReference>
<dbReference type="SUPFAM" id="SSF50182">
    <property type="entry name" value="Sm-like ribonucleoproteins"/>
    <property type="match status" value="1"/>
</dbReference>
<evidence type="ECO:0000256" key="4">
    <source>
        <dbReference type="ARBA" id="ARBA00022692"/>
    </source>
</evidence>
<evidence type="ECO:0000256" key="6">
    <source>
        <dbReference type="ARBA" id="ARBA00023136"/>
    </source>
</evidence>
<dbReference type="GO" id="GO:0008381">
    <property type="term" value="F:mechanosensitive monoatomic ion channel activity"/>
    <property type="evidence" value="ECO:0007669"/>
    <property type="project" value="UniProtKB-ARBA"/>
</dbReference>
<dbReference type="AlphaFoldDB" id="A0A1H9YA51"/>
<dbReference type="InterPro" id="IPR006685">
    <property type="entry name" value="MscS_channel_2nd"/>
</dbReference>
<evidence type="ECO:0000256" key="5">
    <source>
        <dbReference type="ARBA" id="ARBA00022989"/>
    </source>
</evidence>
<dbReference type="PANTHER" id="PTHR30347">
    <property type="entry name" value="POTASSIUM CHANNEL RELATED"/>
    <property type="match status" value="1"/>
</dbReference>
<feature type="coiled-coil region" evidence="7">
    <location>
        <begin position="169"/>
        <end position="223"/>
    </location>
</feature>
<dbReference type="SUPFAM" id="SSF82689">
    <property type="entry name" value="Mechanosensitive channel protein MscS (YggB), C-terminal domain"/>
    <property type="match status" value="1"/>
</dbReference>
<dbReference type="NCBIfam" id="NF008180">
    <property type="entry name" value="PRK10929.1"/>
    <property type="match status" value="1"/>
</dbReference>
<keyword evidence="3" id="KW-1003">Cell membrane</keyword>
<feature type="transmembrane region" description="Helical" evidence="8">
    <location>
        <begin position="621"/>
        <end position="642"/>
    </location>
</feature>
<feature type="transmembrane region" description="Helical" evidence="8">
    <location>
        <begin position="539"/>
        <end position="564"/>
    </location>
</feature>
<feature type="transmembrane region" description="Helical" evidence="8">
    <location>
        <begin position="576"/>
        <end position="600"/>
    </location>
</feature>
<feature type="domain" description="Mechanosensitive ion channel MscS" evidence="9">
    <location>
        <begin position="945"/>
        <end position="1010"/>
    </location>
</feature>
<evidence type="ECO:0000259" key="11">
    <source>
        <dbReference type="Pfam" id="PF12795"/>
    </source>
</evidence>
<comment type="similarity">
    <text evidence="2">Belongs to the MscS (TC 1.A.23) family.</text>
</comment>
<dbReference type="Proteomes" id="UP000242642">
    <property type="component" value="Unassembled WGS sequence"/>
</dbReference>
<dbReference type="InterPro" id="IPR023408">
    <property type="entry name" value="MscS_beta-dom_sf"/>
</dbReference>
<dbReference type="InterPro" id="IPR049142">
    <property type="entry name" value="MS_channel_1st"/>
</dbReference>
<dbReference type="InterPro" id="IPR052702">
    <property type="entry name" value="MscS-like_channel"/>
</dbReference>
<dbReference type="Pfam" id="PF21088">
    <property type="entry name" value="MS_channel_1st"/>
    <property type="match status" value="1"/>
</dbReference>
<sequence>MFREVKRIEFMDKFKTHMRALIYSGKKCICLLAMISLFLAPPLYAQVTIEQLESELSAAESNNNLLNQTEIIESLKTSINWLKEAQNSRANSQRYQSVIDNYNKYVDELNLKIKEALTQPSPKIQAKTAADFEQAIIRASSQRLEFDRQMQQEQEILREISLTQTPQLIANARNRLTEIQRRLADVSTESTPLSRIQALGMQAEQYAQSVKIEELELSQLSANNRQELSRLRIELYRARYDSSDTYLDKLREGLNSLRQQEAEKALAQTNQIAESQAVLPVSIQNLLTRSRELSEILNQETQSIQSLVNRQRLTASNTQQVREVLNNFTEQAQWLGSSPVLGESLRAEVARLPEMPLTQTLNTDMANIKVKRIGFQRELNDLPNISELFQDDGEELTKEQAKIASAQLNTKRELLSSLLANLDTQTVELTRLIVANSQLIDALSQVREASHRHLFWIADLTPISINFPFEITKDVLRFFSTESIKEIHLAIKSATQDIMDILFLLFSAFLVIISFSLKKKHFAFLQRSSIKVGKVTQDSFYLTIRAIIWALFMSLPLPILWATIGNILSNAWEYPLAVALGNGVLSTVPILWIFMLSKLFSHPQGLFRAHFRWKSETVNRAMRYYSLSIWVIVPLIVLTTTFDTYNDREFANSLGRFAFILLCIAITLVTISFKRAGVLILKSNRNANDGIINRFFWTLLIAAPIVAAIAASIGYLSTSIALLIRLETSLLIIFTLRFTYHLVHRGMLIQRRKLDFERAKQKRAEILAERAKQGQLEESKEIASNEGSIEIDMVPIDLDTISAQSLRLVGSLLTLTGFILVALLWSELHSAFSFLNNMRLWQTTQIVQGTETIQAITIASLLVATLVFIITAQLVRNLPALLELAILQHLELQPGTGFTITTLTKYVIMLIGGIIGFSWIGIEWSKLQWLIAALGVGLGFGLQEIFANFISGLILLFEKPVRIGDVVTLRNLTGTIARIRTRATEIVDFDNKEIIVPNKAFITEQFINWSLSDPITRIIMTIPVEQDADTALVTELLLKAANDCDMVVDTPVPPEAFLINMENGIQQFNLRVHTNSVRFLMPLRHAVHQNILRNFRLAGLKMPYPPIQVRTEMAHKTS</sequence>
<evidence type="ECO:0000256" key="2">
    <source>
        <dbReference type="ARBA" id="ARBA00008017"/>
    </source>
</evidence>
<feature type="transmembrane region" description="Helical" evidence="8">
    <location>
        <begin position="928"/>
        <end position="957"/>
    </location>
</feature>
<dbReference type="EMBL" id="FOHV01000001">
    <property type="protein sequence ID" value="SES65721.1"/>
    <property type="molecule type" value="Genomic_DNA"/>
</dbReference>
<dbReference type="PANTHER" id="PTHR30347:SF9">
    <property type="entry name" value="MINICONDUCTANCE MECHANOSENSITIVE CHANNEL MSCM"/>
    <property type="match status" value="1"/>
</dbReference>
<evidence type="ECO:0000313" key="14">
    <source>
        <dbReference type="EMBL" id="SES65721.1"/>
    </source>
</evidence>
<evidence type="ECO:0000256" key="1">
    <source>
        <dbReference type="ARBA" id="ARBA00004651"/>
    </source>
</evidence>
<keyword evidence="6 8" id="KW-0472">Membrane</keyword>
<protein>
    <submittedName>
        <fullName evidence="14">Potassium efflux system protein</fullName>
    </submittedName>
</protein>
<feature type="transmembrane region" description="Helical" evidence="8">
    <location>
        <begin position="694"/>
        <end position="716"/>
    </location>
</feature>
<organism evidence="14 15">
    <name type="scientific">Thorsellia anophelis DSM 18579</name>
    <dbReference type="NCBI Taxonomy" id="1123402"/>
    <lineage>
        <taxon>Bacteria</taxon>
        <taxon>Pseudomonadati</taxon>
        <taxon>Pseudomonadota</taxon>
        <taxon>Gammaproteobacteria</taxon>
        <taxon>Enterobacterales</taxon>
        <taxon>Thorselliaceae</taxon>
        <taxon>Thorsellia</taxon>
    </lineage>
</organism>
<feature type="transmembrane region" description="Helical" evidence="8">
    <location>
        <begin position="501"/>
        <end position="518"/>
    </location>
</feature>
<keyword evidence="5 8" id="KW-1133">Transmembrane helix</keyword>
<keyword evidence="7" id="KW-0175">Coiled coil</keyword>
<feature type="domain" description="Mechanosensitive ion channel MscS C-terminal" evidence="12">
    <location>
        <begin position="1019"/>
        <end position="1102"/>
    </location>
</feature>
<dbReference type="RefSeq" id="WP_245710985.1">
    <property type="nucleotide sequence ID" value="NZ_FOHV01000001.1"/>
</dbReference>
<feature type="transmembrane region" description="Helical" evidence="8">
    <location>
        <begin position="722"/>
        <end position="743"/>
    </location>
</feature>
<evidence type="ECO:0000259" key="10">
    <source>
        <dbReference type="Pfam" id="PF12794"/>
    </source>
</evidence>
<proteinExistence type="inferred from homology"/>
<dbReference type="Pfam" id="PF12795">
    <property type="entry name" value="MscS_porin"/>
    <property type="match status" value="1"/>
</dbReference>
<accession>A0A1H9YA51</accession>
<evidence type="ECO:0000256" key="7">
    <source>
        <dbReference type="SAM" id="Coils"/>
    </source>
</evidence>
<name>A0A1H9YA51_9GAMM</name>
<dbReference type="InterPro" id="IPR024393">
    <property type="entry name" value="MscS_porin"/>
</dbReference>
<dbReference type="SUPFAM" id="SSF82861">
    <property type="entry name" value="Mechanosensitive channel protein MscS (YggB), transmembrane region"/>
    <property type="match status" value="1"/>
</dbReference>
<keyword evidence="4 8" id="KW-0812">Transmembrane</keyword>
<dbReference type="Pfam" id="PF21082">
    <property type="entry name" value="MS_channel_3rd"/>
    <property type="match status" value="1"/>
</dbReference>
<evidence type="ECO:0000313" key="15">
    <source>
        <dbReference type="Proteomes" id="UP000242642"/>
    </source>
</evidence>
<dbReference type="InterPro" id="IPR025692">
    <property type="entry name" value="MscS_IM_dom1"/>
</dbReference>
<comment type="subcellular location">
    <subcellularLocation>
        <location evidence="1">Cell membrane</location>
        <topology evidence="1">Multi-pass membrane protein</topology>
    </subcellularLocation>
</comment>
<evidence type="ECO:0000259" key="13">
    <source>
        <dbReference type="Pfam" id="PF21088"/>
    </source>
</evidence>
<dbReference type="Pfam" id="PF12794">
    <property type="entry name" value="MscS_TM"/>
    <property type="match status" value="1"/>
</dbReference>
<feature type="domain" description="Mechanosensitive ion channel MscS porin" evidence="11">
    <location>
        <begin position="56"/>
        <end position="277"/>
    </location>
</feature>
<feature type="transmembrane region" description="Helical" evidence="8">
    <location>
        <begin position="852"/>
        <end position="875"/>
    </location>
</feature>
<dbReference type="STRING" id="1123402.SAMN02583745_00141"/>
<dbReference type="Gene3D" id="3.30.70.100">
    <property type="match status" value="1"/>
</dbReference>
<dbReference type="Gene3D" id="2.30.30.60">
    <property type="match status" value="1"/>
</dbReference>
<dbReference type="InterPro" id="IPR049278">
    <property type="entry name" value="MS_channel_C"/>
</dbReference>
<evidence type="ECO:0000259" key="12">
    <source>
        <dbReference type="Pfam" id="PF21082"/>
    </source>
</evidence>
<dbReference type="GO" id="GO:0005886">
    <property type="term" value="C:plasma membrane"/>
    <property type="evidence" value="ECO:0007669"/>
    <property type="project" value="UniProtKB-SubCell"/>
</dbReference>
<evidence type="ECO:0000256" key="8">
    <source>
        <dbReference type="SAM" id="Phobius"/>
    </source>
</evidence>
<dbReference type="Pfam" id="PF00924">
    <property type="entry name" value="MS_channel_2nd"/>
    <property type="match status" value="1"/>
</dbReference>
<evidence type="ECO:0000259" key="9">
    <source>
        <dbReference type="Pfam" id="PF00924"/>
    </source>
</evidence>
<evidence type="ECO:0000256" key="3">
    <source>
        <dbReference type="ARBA" id="ARBA00022475"/>
    </source>
</evidence>
<feature type="domain" description="Mechanosensitive ion channel transmembrane helices 2/3" evidence="13">
    <location>
        <begin position="902"/>
        <end position="943"/>
    </location>
</feature>
<feature type="transmembrane region" description="Helical" evidence="8">
    <location>
        <begin position="654"/>
        <end position="673"/>
    </location>
</feature>
<reference evidence="15" key="1">
    <citation type="submission" date="2016-10" db="EMBL/GenBank/DDBJ databases">
        <authorList>
            <person name="Varghese N."/>
            <person name="Submissions S."/>
        </authorList>
    </citation>
    <scope>NUCLEOTIDE SEQUENCE [LARGE SCALE GENOMIC DNA]</scope>
    <source>
        <strain evidence="15">DSM 18579</strain>
    </source>
</reference>
<gene>
    <name evidence="14" type="ORF">SAMN02583745_00141</name>
</gene>
<keyword evidence="15" id="KW-1185">Reference proteome</keyword>
<dbReference type="InterPro" id="IPR011014">
    <property type="entry name" value="MscS_channel_TM-2"/>
</dbReference>
<feature type="domain" description="Mechanosensitive ion channel inner membrane" evidence="10">
    <location>
        <begin position="505"/>
        <end position="841"/>
    </location>
</feature>
<dbReference type="Gene3D" id="1.10.287.1260">
    <property type="match status" value="1"/>
</dbReference>